<organism evidence="1 2">
    <name type="scientific">Ixodes persulcatus</name>
    <name type="common">Taiga tick</name>
    <dbReference type="NCBI Taxonomy" id="34615"/>
    <lineage>
        <taxon>Eukaryota</taxon>
        <taxon>Metazoa</taxon>
        <taxon>Ecdysozoa</taxon>
        <taxon>Arthropoda</taxon>
        <taxon>Chelicerata</taxon>
        <taxon>Arachnida</taxon>
        <taxon>Acari</taxon>
        <taxon>Parasitiformes</taxon>
        <taxon>Ixodida</taxon>
        <taxon>Ixodoidea</taxon>
        <taxon>Ixodidae</taxon>
        <taxon>Ixodinae</taxon>
        <taxon>Ixodes</taxon>
    </lineage>
</organism>
<keyword evidence="2" id="KW-1185">Reference proteome</keyword>
<protein>
    <submittedName>
        <fullName evidence="1">Uncharacterized protein</fullName>
    </submittedName>
</protein>
<evidence type="ECO:0000313" key="2">
    <source>
        <dbReference type="Proteomes" id="UP000805193"/>
    </source>
</evidence>
<accession>A0AC60PRR0</accession>
<sequence>MYVVTIGNGRRAAPEGELRRRTGPWHKAGNASLPSPRKYWPFVGGEAGTRGTHGSRPPERAEAGHPARYGAARTSNVYAAAEAAETGRPCRYRQPRHAEKQNQTGGVAARRRDERKEQKVAEARTT</sequence>
<evidence type="ECO:0000313" key="1">
    <source>
        <dbReference type="EMBL" id="KAG0423719.1"/>
    </source>
</evidence>
<comment type="caution">
    <text evidence="1">The sequence shown here is derived from an EMBL/GenBank/DDBJ whole genome shotgun (WGS) entry which is preliminary data.</text>
</comment>
<dbReference type="Proteomes" id="UP000805193">
    <property type="component" value="Unassembled WGS sequence"/>
</dbReference>
<reference evidence="1 2" key="1">
    <citation type="journal article" date="2020" name="Cell">
        <title>Large-Scale Comparative Analyses of Tick Genomes Elucidate Their Genetic Diversity and Vector Capacities.</title>
        <authorList>
            <consortium name="Tick Genome and Microbiome Consortium (TIGMIC)"/>
            <person name="Jia N."/>
            <person name="Wang J."/>
            <person name="Shi W."/>
            <person name="Du L."/>
            <person name="Sun Y."/>
            <person name="Zhan W."/>
            <person name="Jiang J.F."/>
            <person name="Wang Q."/>
            <person name="Zhang B."/>
            <person name="Ji P."/>
            <person name="Bell-Sakyi L."/>
            <person name="Cui X.M."/>
            <person name="Yuan T.T."/>
            <person name="Jiang B.G."/>
            <person name="Yang W.F."/>
            <person name="Lam T.T."/>
            <person name="Chang Q.C."/>
            <person name="Ding S.J."/>
            <person name="Wang X.J."/>
            <person name="Zhu J.G."/>
            <person name="Ruan X.D."/>
            <person name="Zhao L."/>
            <person name="Wei J.T."/>
            <person name="Ye R.Z."/>
            <person name="Que T.C."/>
            <person name="Du C.H."/>
            <person name="Zhou Y.H."/>
            <person name="Cheng J.X."/>
            <person name="Dai P.F."/>
            <person name="Guo W.B."/>
            <person name="Han X.H."/>
            <person name="Huang E.J."/>
            <person name="Li L.F."/>
            <person name="Wei W."/>
            <person name="Gao Y.C."/>
            <person name="Liu J.Z."/>
            <person name="Shao H.Z."/>
            <person name="Wang X."/>
            <person name="Wang C.C."/>
            <person name="Yang T.C."/>
            <person name="Huo Q.B."/>
            <person name="Li W."/>
            <person name="Chen H.Y."/>
            <person name="Chen S.E."/>
            <person name="Zhou L.G."/>
            <person name="Ni X.B."/>
            <person name="Tian J.H."/>
            <person name="Sheng Y."/>
            <person name="Liu T."/>
            <person name="Pan Y.S."/>
            <person name="Xia L.Y."/>
            <person name="Li J."/>
            <person name="Zhao F."/>
            <person name="Cao W.C."/>
        </authorList>
    </citation>
    <scope>NUCLEOTIDE SEQUENCE [LARGE SCALE GENOMIC DNA]</scope>
    <source>
        <strain evidence="1">Iper-2018</strain>
    </source>
</reference>
<name>A0AC60PRR0_IXOPE</name>
<proteinExistence type="predicted"/>
<dbReference type="EMBL" id="JABSTQ010010062">
    <property type="protein sequence ID" value="KAG0423719.1"/>
    <property type="molecule type" value="Genomic_DNA"/>
</dbReference>
<gene>
    <name evidence="1" type="ORF">HPB47_000505</name>
</gene>